<evidence type="ECO:0008006" key="4">
    <source>
        <dbReference type="Google" id="ProtNLM"/>
    </source>
</evidence>
<dbReference type="PANTHER" id="PTHR43317">
    <property type="entry name" value="THERMOSPERMINE SYNTHASE ACAULIS5"/>
    <property type="match status" value="1"/>
</dbReference>
<dbReference type="SUPFAM" id="SSF53335">
    <property type="entry name" value="S-adenosyl-L-methionine-dependent methyltransferases"/>
    <property type="match status" value="1"/>
</dbReference>
<keyword evidence="1" id="KW-0620">Polyamine biosynthesis</keyword>
<sequence length="223" mass="24218">MIPRVLLGTALIPDTDKELQLYQSGDLFSIKIPGRGDLMNSRVHGSEKALADLAIEQLGANENPRLLIGGLGMGFTLAASLRAVGAAAEVVVAELVPEVVTWNETLMGAPAGHPLADPRSRVYVGDVADLIRQEPAGFDAILMDVDNGPEALVRRENDWLYSPAGLRSTRSALRPNGVLAVWSSSPDRVFSKRLQQENFNVREHVVRPHRAGKGPRHHIWVAS</sequence>
<gene>
    <name evidence="2" type="ORF">BA177_17380</name>
</gene>
<dbReference type="Proteomes" id="UP000092695">
    <property type="component" value="Chromosome"/>
</dbReference>
<dbReference type="InterPro" id="IPR029063">
    <property type="entry name" value="SAM-dependent_MTases_sf"/>
</dbReference>
<evidence type="ECO:0000256" key="1">
    <source>
        <dbReference type="ARBA" id="ARBA00023115"/>
    </source>
</evidence>
<evidence type="ECO:0000313" key="3">
    <source>
        <dbReference type="Proteomes" id="UP000092695"/>
    </source>
</evidence>
<dbReference type="KEGG" id="woc:BA177_17380"/>
<dbReference type="Gene3D" id="3.40.50.150">
    <property type="entry name" value="Vaccinia Virus protein VP39"/>
    <property type="match status" value="1"/>
</dbReference>
<reference evidence="2 3" key="1">
    <citation type="submission" date="2016-06" db="EMBL/GenBank/DDBJ databases">
        <title>Complete genome sequence of a deep-branching marine Gamma Proteobacterium Woeseia oceani type strain XK5.</title>
        <authorList>
            <person name="Mu D."/>
            <person name="Du Z."/>
        </authorList>
    </citation>
    <scope>NUCLEOTIDE SEQUENCE [LARGE SCALE GENOMIC DNA]</scope>
    <source>
        <strain evidence="2 3">XK5</strain>
    </source>
</reference>
<accession>A0A193LJN5</accession>
<dbReference type="STRING" id="1548547.BA177_17380"/>
<dbReference type="EMBL" id="CP016268">
    <property type="protein sequence ID" value="ANO52727.1"/>
    <property type="molecule type" value="Genomic_DNA"/>
</dbReference>
<dbReference type="AlphaFoldDB" id="A0A193LJN5"/>
<dbReference type="GO" id="GO:0006596">
    <property type="term" value="P:polyamine biosynthetic process"/>
    <property type="evidence" value="ECO:0007669"/>
    <property type="project" value="UniProtKB-KW"/>
</dbReference>
<proteinExistence type="predicted"/>
<dbReference type="RefSeq" id="WP_068618334.1">
    <property type="nucleotide sequence ID" value="NZ_CP016268.1"/>
</dbReference>
<protein>
    <recommendedName>
        <fullName evidence="4">Spermidine synthase</fullName>
    </recommendedName>
</protein>
<keyword evidence="3" id="KW-1185">Reference proteome</keyword>
<name>A0A193LJN5_9GAMM</name>
<evidence type="ECO:0000313" key="2">
    <source>
        <dbReference type="EMBL" id="ANO52727.1"/>
    </source>
</evidence>
<dbReference type="PANTHER" id="PTHR43317:SF3">
    <property type="entry name" value="BLR2883 PROTEIN"/>
    <property type="match status" value="1"/>
</dbReference>
<dbReference type="OrthoDB" id="9793351at2"/>
<organism evidence="2 3">
    <name type="scientific">Woeseia oceani</name>
    <dbReference type="NCBI Taxonomy" id="1548547"/>
    <lineage>
        <taxon>Bacteria</taxon>
        <taxon>Pseudomonadati</taxon>
        <taxon>Pseudomonadota</taxon>
        <taxon>Gammaproteobacteria</taxon>
        <taxon>Woeseiales</taxon>
        <taxon>Woeseiaceae</taxon>
        <taxon>Woeseia</taxon>
    </lineage>
</organism>